<comment type="caution">
    <text evidence="1">The sequence shown here is derived from an EMBL/GenBank/DDBJ whole genome shotgun (WGS) entry which is preliminary data.</text>
</comment>
<evidence type="ECO:0000313" key="2">
    <source>
        <dbReference type="Proteomes" id="UP001152622"/>
    </source>
</evidence>
<reference evidence="1" key="1">
    <citation type="journal article" date="2023" name="Science">
        <title>Genome structures resolve the early diversification of teleost fishes.</title>
        <authorList>
            <person name="Parey E."/>
            <person name="Louis A."/>
            <person name="Montfort J."/>
            <person name="Bouchez O."/>
            <person name="Roques C."/>
            <person name="Iampietro C."/>
            <person name="Lluch J."/>
            <person name="Castinel A."/>
            <person name="Donnadieu C."/>
            <person name="Desvignes T."/>
            <person name="Floi Bucao C."/>
            <person name="Jouanno E."/>
            <person name="Wen M."/>
            <person name="Mejri S."/>
            <person name="Dirks R."/>
            <person name="Jansen H."/>
            <person name="Henkel C."/>
            <person name="Chen W.J."/>
            <person name="Zahm M."/>
            <person name="Cabau C."/>
            <person name="Klopp C."/>
            <person name="Thompson A.W."/>
            <person name="Robinson-Rechavi M."/>
            <person name="Braasch I."/>
            <person name="Lecointre G."/>
            <person name="Bobe J."/>
            <person name="Postlethwait J.H."/>
            <person name="Berthelot C."/>
            <person name="Roest Crollius H."/>
            <person name="Guiguen Y."/>
        </authorList>
    </citation>
    <scope>NUCLEOTIDE SEQUENCE</scope>
    <source>
        <strain evidence="1">WJC10195</strain>
    </source>
</reference>
<dbReference type="Proteomes" id="UP001152622">
    <property type="component" value="Chromosome 7"/>
</dbReference>
<gene>
    <name evidence="1" type="ORF">SKAU_G00219840</name>
</gene>
<dbReference type="EMBL" id="JAINUF010000007">
    <property type="protein sequence ID" value="KAJ8354417.1"/>
    <property type="molecule type" value="Genomic_DNA"/>
</dbReference>
<sequence length="84" mass="9052">MASALHVQGTYWTPVVISRHSCGEIRLWPLEPACPLRNLSLSTGGEGEEQGWRPGGEPNALLTPGISFIIWPLCASSLADLSDH</sequence>
<accession>A0A9Q1FAR5</accession>
<organism evidence="1 2">
    <name type="scientific">Synaphobranchus kaupii</name>
    <name type="common">Kaup's arrowtooth eel</name>
    <dbReference type="NCBI Taxonomy" id="118154"/>
    <lineage>
        <taxon>Eukaryota</taxon>
        <taxon>Metazoa</taxon>
        <taxon>Chordata</taxon>
        <taxon>Craniata</taxon>
        <taxon>Vertebrata</taxon>
        <taxon>Euteleostomi</taxon>
        <taxon>Actinopterygii</taxon>
        <taxon>Neopterygii</taxon>
        <taxon>Teleostei</taxon>
        <taxon>Anguilliformes</taxon>
        <taxon>Synaphobranchidae</taxon>
        <taxon>Synaphobranchus</taxon>
    </lineage>
</organism>
<evidence type="ECO:0000313" key="1">
    <source>
        <dbReference type="EMBL" id="KAJ8354417.1"/>
    </source>
</evidence>
<protein>
    <submittedName>
        <fullName evidence="1">Uncharacterized protein</fullName>
    </submittedName>
</protein>
<name>A0A9Q1FAR5_SYNKA</name>
<proteinExistence type="predicted"/>
<keyword evidence="2" id="KW-1185">Reference proteome</keyword>
<dbReference type="AlphaFoldDB" id="A0A9Q1FAR5"/>